<keyword evidence="3" id="KW-1185">Reference proteome</keyword>
<evidence type="ECO:0000313" key="3">
    <source>
        <dbReference type="Proteomes" id="UP000887013"/>
    </source>
</evidence>
<protein>
    <submittedName>
        <fullName evidence="2">Uncharacterized protein</fullName>
    </submittedName>
</protein>
<dbReference type="Proteomes" id="UP000887013">
    <property type="component" value="Unassembled WGS sequence"/>
</dbReference>
<name>A0A8X6QBZ4_NEPPI</name>
<sequence>MCEDDSEGSNEQQNFEIAVDGTVSKKTETSSPPDSPSLHSIFKKVSDPTGQAKRNIMMDKASPTFFLLFDKYIYYGIDNKIYENRSTKNSRKRREFTAR</sequence>
<dbReference type="EMBL" id="BMAW01029195">
    <property type="protein sequence ID" value="GFU10938.1"/>
    <property type="molecule type" value="Genomic_DNA"/>
</dbReference>
<reference evidence="2" key="1">
    <citation type="submission" date="2020-08" db="EMBL/GenBank/DDBJ databases">
        <title>Multicomponent nature underlies the extraordinary mechanical properties of spider dragline silk.</title>
        <authorList>
            <person name="Kono N."/>
            <person name="Nakamura H."/>
            <person name="Mori M."/>
            <person name="Yoshida Y."/>
            <person name="Ohtoshi R."/>
            <person name="Malay A.D."/>
            <person name="Moran D.A.P."/>
            <person name="Tomita M."/>
            <person name="Numata K."/>
            <person name="Arakawa K."/>
        </authorList>
    </citation>
    <scope>NUCLEOTIDE SEQUENCE</scope>
</reference>
<comment type="caution">
    <text evidence="2">The sequence shown here is derived from an EMBL/GenBank/DDBJ whole genome shotgun (WGS) entry which is preliminary data.</text>
</comment>
<evidence type="ECO:0000313" key="2">
    <source>
        <dbReference type="EMBL" id="GFU10938.1"/>
    </source>
</evidence>
<gene>
    <name evidence="2" type="ORF">NPIL_425321</name>
</gene>
<proteinExistence type="predicted"/>
<dbReference type="AlphaFoldDB" id="A0A8X6QBZ4"/>
<accession>A0A8X6QBZ4</accession>
<dbReference type="OrthoDB" id="6468350at2759"/>
<feature type="region of interest" description="Disordered" evidence="1">
    <location>
        <begin position="1"/>
        <end position="46"/>
    </location>
</feature>
<organism evidence="2 3">
    <name type="scientific">Nephila pilipes</name>
    <name type="common">Giant wood spider</name>
    <name type="synonym">Nephila maculata</name>
    <dbReference type="NCBI Taxonomy" id="299642"/>
    <lineage>
        <taxon>Eukaryota</taxon>
        <taxon>Metazoa</taxon>
        <taxon>Ecdysozoa</taxon>
        <taxon>Arthropoda</taxon>
        <taxon>Chelicerata</taxon>
        <taxon>Arachnida</taxon>
        <taxon>Araneae</taxon>
        <taxon>Araneomorphae</taxon>
        <taxon>Entelegynae</taxon>
        <taxon>Araneoidea</taxon>
        <taxon>Nephilidae</taxon>
        <taxon>Nephila</taxon>
    </lineage>
</organism>
<evidence type="ECO:0000256" key="1">
    <source>
        <dbReference type="SAM" id="MobiDB-lite"/>
    </source>
</evidence>